<evidence type="ECO:0000259" key="1">
    <source>
        <dbReference type="PROSITE" id="PS50801"/>
    </source>
</evidence>
<dbReference type="PANTHER" id="PTHR33745:SF1">
    <property type="entry name" value="RSBT ANTAGONIST PROTEIN RSBS"/>
    <property type="match status" value="1"/>
</dbReference>
<evidence type="ECO:0000313" key="2">
    <source>
        <dbReference type="EMBL" id="KHF46162.1"/>
    </source>
</evidence>
<dbReference type="OrthoDB" id="9797171at2"/>
<dbReference type="PANTHER" id="PTHR33745">
    <property type="entry name" value="RSBT ANTAGONIST PROTEIN RSBS-RELATED"/>
    <property type="match status" value="1"/>
</dbReference>
<dbReference type="Gene3D" id="3.30.750.24">
    <property type="entry name" value="STAS domain"/>
    <property type="match status" value="1"/>
</dbReference>
<dbReference type="InterPro" id="IPR002645">
    <property type="entry name" value="STAS_dom"/>
</dbReference>
<evidence type="ECO:0000313" key="3">
    <source>
        <dbReference type="Proteomes" id="UP000030848"/>
    </source>
</evidence>
<dbReference type="AlphaFoldDB" id="A0A837DFU7"/>
<dbReference type="InterPro" id="IPR051932">
    <property type="entry name" value="Bact_StressResp_Reg"/>
</dbReference>
<organism evidence="2 3">
    <name type="scientific">Saccharomonospora viridis</name>
    <dbReference type="NCBI Taxonomy" id="1852"/>
    <lineage>
        <taxon>Bacteria</taxon>
        <taxon>Bacillati</taxon>
        <taxon>Actinomycetota</taxon>
        <taxon>Actinomycetes</taxon>
        <taxon>Pseudonocardiales</taxon>
        <taxon>Pseudonocardiaceae</taxon>
        <taxon>Saccharomonospora</taxon>
    </lineage>
</organism>
<dbReference type="SUPFAM" id="SSF52091">
    <property type="entry name" value="SpoIIaa-like"/>
    <property type="match status" value="1"/>
</dbReference>
<dbReference type="CDD" id="cd07041">
    <property type="entry name" value="STAS_RsbR_RsbS_like"/>
    <property type="match status" value="1"/>
</dbReference>
<dbReference type="EMBL" id="JRZE01000001">
    <property type="protein sequence ID" value="KHF46162.1"/>
    <property type="molecule type" value="Genomic_DNA"/>
</dbReference>
<proteinExistence type="predicted"/>
<sequence>MTSASIIKLSDVFLVTFQGELSDRDALTLREDLAKRVSGTGARGVLIDVSGLELVDSFLARTLHELAEVCALLAARTVVVGMRPEVAFALVELGLTLPDLETALNVDEGLSLLDGTGPR</sequence>
<gene>
    <name evidence="2" type="ORF">MINT15_04630</name>
</gene>
<dbReference type="Proteomes" id="UP000030848">
    <property type="component" value="Unassembled WGS sequence"/>
</dbReference>
<feature type="domain" description="STAS" evidence="1">
    <location>
        <begin position="2"/>
        <end position="113"/>
    </location>
</feature>
<dbReference type="InterPro" id="IPR036513">
    <property type="entry name" value="STAS_dom_sf"/>
</dbReference>
<dbReference type="PROSITE" id="PS50801">
    <property type="entry name" value="STAS"/>
    <property type="match status" value="1"/>
</dbReference>
<comment type="caution">
    <text evidence="2">The sequence shown here is derived from an EMBL/GenBank/DDBJ whole genome shotgun (WGS) entry which is preliminary data.</text>
</comment>
<reference evidence="2 3" key="1">
    <citation type="submission" date="2014-10" db="EMBL/GenBank/DDBJ databases">
        <title>Genome sequence of Micropolyspora internatus JCM3315.</title>
        <authorList>
            <person name="Shin S.-K."/>
            <person name="Yi H."/>
        </authorList>
    </citation>
    <scope>NUCLEOTIDE SEQUENCE [LARGE SCALE GENOMIC DNA]</scope>
    <source>
        <strain evidence="2 3">JCM 3315</strain>
    </source>
</reference>
<dbReference type="RefSeq" id="WP_037307908.1">
    <property type="nucleotide sequence ID" value="NZ_CALJZO010000105.1"/>
</dbReference>
<dbReference type="Pfam" id="PF01740">
    <property type="entry name" value="STAS"/>
    <property type="match status" value="1"/>
</dbReference>
<name>A0A837DFU7_9PSEU</name>
<accession>A0A837DFU7</accession>
<protein>
    <submittedName>
        <fullName evidence="2">Anti-anti-sigma factor</fullName>
    </submittedName>
</protein>